<keyword evidence="4" id="KW-1185">Reference proteome</keyword>
<reference evidence="3" key="1">
    <citation type="journal article" date="2022" name="Int. J. Mol. Sci.">
        <title>Draft Genome of Tanacetum Coccineum: Genomic Comparison of Closely Related Tanacetum-Family Plants.</title>
        <authorList>
            <person name="Yamashiro T."/>
            <person name="Shiraishi A."/>
            <person name="Nakayama K."/>
            <person name="Satake H."/>
        </authorList>
    </citation>
    <scope>NUCLEOTIDE SEQUENCE</scope>
</reference>
<keyword evidence="1" id="KW-0175">Coiled coil</keyword>
<evidence type="ECO:0000313" key="4">
    <source>
        <dbReference type="Proteomes" id="UP001151760"/>
    </source>
</evidence>
<name>A0ABQ5A1Z5_9ASTR</name>
<proteinExistence type="predicted"/>
<accession>A0ABQ5A1Z5</accession>
<reference evidence="3" key="2">
    <citation type="submission" date="2022-01" db="EMBL/GenBank/DDBJ databases">
        <authorList>
            <person name="Yamashiro T."/>
            <person name="Shiraishi A."/>
            <person name="Satake H."/>
            <person name="Nakayama K."/>
        </authorList>
    </citation>
    <scope>NUCLEOTIDE SEQUENCE</scope>
</reference>
<dbReference type="Proteomes" id="UP001151760">
    <property type="component" value="Unassembled WGS sequence"/>
</dbReference>
<feature type="region of interest" description="Disordered" evidence="2">
    <location>
        <begin position="84"/>
        <end position="114"/>
    </location>
</feature>
<gene>
    <name evidence="3" type="ORF">Tco_0803587</name>
</gene>
<comment type="caution">
    <text evidence="3">The sequence shown here is derived from an EMBL/GenBank/DDBJ whole genome shotgun (WGS) entry which is preliminary data.</text>
</comment>
<evidence type="ECO:0000256" key="2">
    <source>
        <dbReference type="SAM" id="MobiDB-lite"/>
    </source>
</evidence>
<dbReference type="EMBL" id="BQNB010011900">
    <property type="protein sequence ID" value="GJS96619.1"/>
    <property type="molecule type" value="Genomic_DNA"/>
</dbReference>
<sequence>MWILLCWNIEIKGNHRFCSRETSLLLPKAKLILDLERWGLTSQCSKKIGMWILFLATLVEDMVELGKMSSEVVKMGKASRNKNYNINKLTPPLPPKVEDIPPPPSSSTPQTGFHPLSLKKKKKILEALDRKYKELEEEKQILKVLNNYMVYRKKLDAVMMGRDRLENKDFREEEKERIIENSFPKKFGDPGNLSYPFV</sequence>
<evidence type="ECO:0000313" key="3">
    <source>
        <dbReference type="EMBL" id="GJS96619.1"/>
    </source>
</evidence>
<feature type="compositionally biased region" description="Pro residues" evidence="2">
    <location>
        <begin position="91"/>
        <end position="106"/>
    </location>
</feature>
<organism evidence="3 4">
    <name type="scientific">Tanacetum coccineum</name>
    <dbReference type="NCBI Taxonomy" id="301880"/>
    <lineage>
        <taxon>Eukaryota</taxon>
        <taxon>Viridiplantae</taxon>
        <taxon>Streptophyta</taxon>
        <taxon>Embryophyta</taxon>
        <taxon>Tracheophyta</taxon>
        <taxon>Spermatophyta</taxon>
        <taxon>Magnoliopsida</taxon>
        <taxon>eudicotyledons</taxon>
        <taxon>Gunneridae</taxon>
        <taxon>Pentapetalae</taxon>
        <taxon>asterids</taxon>
        <taxon>campanulids</taxon>
        <taxon>Asterales</taxon>
        <taxon>Asteraceae</taxon>
        <taxon>Asteroideae</taxon>
        <taxon>Anthemideae</taxon>
        <taxon>Anthemidinae</taxon>
        <taxon>Tanacetum</taxon>
    </lineage>
</organism>
<evidence type="ECO:0000256" key="1">
    <source>
        <dbReference type="SAM" id="Coils"/>
    </source>
</evidence>
<protein>
    <submittedName>
        <fullName evidence="3">Uncharacterized protein</fullName>
    </submittedName>
</protein>
<feature type="coiled-coil region" evidence="1">
    <location>
        <begin position="118"/>
        <end position="145"/>
    </location>
</feature>